<dbReference type="InterPro" id="IPR056143">
    <property type="entry name" value="DUF7726"/>
</dbReference>
<reference evidence="3" key="1">
    <citation type="submission" date="2020-01" db="EMBL/GenBank/DDBJ databases">
        <authorList>
            <consortium name="DOE Joint Genome Institute"/>
            <person name="Haridas S."/>
            <person name="Albert R."/>
            <person name="Binder M."/>
            <person name="Bloem J."/>
            <person name="Labutti K."/>
            <person name="Salamov A."/>
            <person name="Andreopoulos B."/>
            <person name="Baker S.E."/>
            <person name="Barry K."/>
            <person name="Bills G."/>
            <person name="Bluhm B.H."/>
            <person name="Cannon C."/>
            <person name="Castanera R."/>
            <person name="Culley D.E."/>
            <person name="Daum C."/>
            <person name="Ezra D."/>
            <person name="Gonzalez J.B."/>
            <person name="Henrissat B."/>
            <person name="Kuo A."/>
            <person name="Liang C."/>
            <person name="Lipzen A."/>
            <person name="Lutzoni F."/>
            <person name="Magnuson J."/>
            <person name="Mondo S."/>
            <person name="Nolan M."/>
            <person name="Ohm R."/>
            <person name="Pangilinan J."/>
            <person name="Park H.-J."/>
            <person name="Ramirez L."/>
            <person name="Alfaro M."/>
            <person name="Sun H."/>
            <person name="Tritt A."/>
            <person name="Yoshinaga Y."/>
            <person name="Zwiers L.-H."/>
            <person name="Turgeon B.G."/>
            <person name="Goodwin S.B."/>
            <person name="Spatafora J.W."/>
            <person name="Crous P.W."/>
            <person name="Grigoriev I.V."/>
        </authorList>
    </citation>
    <scope>NUCLEOTIDE SEQUENCE</scope>
    <source>
        <strain evidence="3">P77</strain>
    </source>
</reference>
<name>A0A6A5K9A8_9PLEO</name>
<dbReference type="PANTHER" id="PTHR42339">
    <property type="entry name" value="HISTONE H1"/>
    <property type="match status" value="1"/>
</dbReference>
<accession>A0A6A5K9A8</accession>
<keyword evidence="4" id="KW-1185">Reference proteome</keyword>
<organism evidence="3 4">
    <name type="scientific">Decorospora gaudefroyi</name>
    <dbReference type="NCBI Taxonomy" id="184978"/>
    <lineage>
        <taxon>Eukaryota</taxon>
        <taxon>Fungi</taxon>
        <taxon>Dikarya</taxon>
        <taxon>Ascomycota</taxon>
        <taxon>Pezizomycotina</taxon>
        <taxon>Dothideomycetes</taxon>
        <taxon>Pleosporomycetidae</taxon>
        <taxon>Pleosporales</taxon>
        <taxon>Pleosporineae</taxon>
        <taxon>Pleosporaceae</taxon>
        <taxon>Decorospora</taxon>
    </lineage>
</organism>
<dbReference type="OrthoDB" id="2592504at2759"/>
<feature type="region of interest" description="Disordered" evidence="1">
    <location>
        <begin position="52"/>
        <end position="78"/>
    </location>
</feature>
<feature type="compositionally biased region" description="Basic and acidic residues" evidence="1">
    <location>
        <begin position="59"/>
        <end position="69"/>
    </location>
</feature>
<protein>
    <recommendedName>
        <fullName evidence="2">DUF7726 domain-containing protein</fullName>
    </recommendedName>
</protein>
<evidence type="ECO:0000313" key="4">
    <source>
        <dbReference type="Proteomes" id="UP000800040"/>
    </source>
</evidence>
<dbReference type="Pfam" id="PF24852">
    <property type="entry name" value="DUF7726"/>
    <property type="match status" value="2"/>
</dbReference>
<evidence type="ECO:0000256" key="1">
    <source>
        <dbReference type="SAM" id="MobiDB-lite"/>
    </source>
</evidence>
<dbReference type="EMBL" id="ML975302">
    <property type="protein sequence ID" value="KAF1834415.1"/>
    <property type="molecule type" value="Genomic_DNA"/>
</dbReference>
<feature type="domain" description="DUF7726" evidence="2">
    <location>
        <begin position="89"/>
        <end position="169"/>
    </location>
</feature>
<dbReference type="Proteomes" id="UP000800040">
    <property type="component" value="Unassembled WGS sequence"/>
</dbReference>
<dbReference type="PANTHER" id="PTHR42339:SF1">
    <property type="entry name" value="HISTONE H1"/>
    <property type="match status" value="1"/>
</dbReference>
<evidence type="ECO:0000313" key="3">
    <source>
        <dbReference type="EMBL" id="KAF1834415.1"/>
    </source>
</evidence>
<evidence type="ECO:0000259" key="2">
    <source>
        <dbReference type="Pfam" id="PF24852"/>
    </source>
</evidence>
<dbReference type="AlphaFoldDB" id="A0A6A5K9A8"/>
<gene>
    <name evidence="3" type="ORF">BDW02DRAFT_621482</name>
</gene>
<feature type="domain" description="DUF7726" evidence="2">
    <location>
        <begin position="1"/>
        <end position="51"/>
    </location>
</feature>
<proteinExistence type="predicted"/>
<sequence>MKVGEFQKLINITPNAYSRFMGQHGKDKGLESSVYIPAWAFFRRRELKGIKSKPNKKMKKDDGAAEGGKDSVPSVDDVRLEGEEEDKVEIFDTCDDIRKKINAHLKKPGVTQASFLRCASASFHTKPRKLTSAQLSAFRSKKGPYDGNMTGIYYGAYVYFEKLRIKEGKPESKKRLEMEEIHPYGMETGHRMDCLIVRKGDSWHHDAYGKVIVNRGSRS</sequence>